<dbReference type="AlphaFoldDB" id="A0AAW2CFW8"/>
<proteinExistence type="predicted"/>
<sequence length="108" mass="12526">MFLFLCDSGSESESEYIQTITKEILKVKLKCMHLFVPKCQVVIDSCCSWGLTHCICTLRIRKYLPIGLRLLDWPDYSFPLPSTFCPQLLVELNMPYSCIALEEPFRQV</sequence>
<reference evidence="1 2" key="1">
    <citation type="submission" date="2024-01" db="EMBL/GenBank/DDBJ databases">
        <title>A telomere-to-telomere, gap-free genome of sweet tea (Lithocarpus litseifolius).</title>
        <authorList>
            <person name="Zhou J."/>
        </authorList>
    </citation>
    <scope>NUCLEOTIDE SEQUENCE [LARGE SCALE GENOMIC DNA]</scope>
    <source>
        <strain evidence="1">Zhou-2022a</strain>
        <tissue evidence="1">Leaf</tissue>
    </source>
</reference>
<protein>
    <submittedName>
        <fullName evidence="1">Uncharacterized protein</fullName>
    </submittedName>
</protein>
<gene>
    <name evidence="1" type="ORF">SO802_020820</name>
</gene>
<dbReference type="EMBL" id="JAZDWU010000007">
    <property type="protein sequence ID" value="KAK9996134.1"/>
    <property type="molecule type" value="Genomic_DNA"/>
</dbReference>
<accession>A0AAW2CFW8</accession>
<organism evidence="1 2">
    <name type="scientific">Lithocarpus litseifolius</name>
    <dbReference type="NCBI Taxonomy" id="425828"/>
    <lineage>
        <taxon>Eukaryota</taxon>
        <taxon>Viridiplantae</taxon>
        <taxon>Streptophyta</taxon>
        <taxon>Embryophyta</taxon>
        <taxon>Tracheophyta</taxon>
        <taxon>Spermatophyta</taxon>
        <taxon>Magnoliopsida</taxon>
        <taxon>eudicotyledons</taxon>
        <taxon>Gunneridae</taxon>
        <taxon>Pentapetalae</taxon>
        <taxon>rosids</taxon>
        <taxon>fabids</taxon>
        <taxon>Fagales</taxon>
        <taxon>Fagaceae</taxon>
        <taxon>Lithocarpus</taxon>
    </lineage>
</organism>
<evidence type="ECO:0000313" key="1">
    <source>
        <dbReference type="EMBL" id="KAK9996134.1"/>
    </source>
</evidence>
<keyword evidence="2" id="KW-1185">Reference proteome</keyword>
<comment type="caution">
    <text evidence="1">The sequence shown here is derived from an EMBL/GenBank/DDBJ whole genome shotgun (WGS) entry which is preliminary data.</text>
</comment>
<dbReference type="Proteomes" id="UP001459277">
    <property type="component" value="Unassembled WGS sequence"/>
</dbReference>
<evidence type="ECO:0000313" key="2">
    <source>
        <dbReference type="Proteomes" id="UP001459277"/>
    </source>
</evidence>
<name>A0AAW2CFW8_9ROSI</name>